<reference evidence="10" key="1">
    <citation type="submission" date="2020-02" db="EMBL/GenBank/DDBJ databases">
        <authorList>
            <person name="Meier V. D."/>
        </authorList>
    </citation>
    <scope>NUCLEOTIDE SEQUENCE</scope>
    <source>
        <strain evidence="10">AVDCRST_MAG45</strain>
    </source>
</reference>
<dbReference type="Gene3D" id="3.40.50.620">
    <property type="entry name" value="HUPs"/>
    <property type="match status" value="1"/>
</dbReference>
<dbReference type="SMART" id="SM00977">
    <property type="entry name" value="TilS_C"/>
    <property type="match status" value="1"/>
</dbReference>
<dbReference type="InterPro" id="IPR011063">
    <property type="entry name" value="TilS/TtcA_N"/>
</dbReference>
<dbReference type="CDD" id="cd01992">
    <property type="entry name" value="TilS_N"/>
    <property type="match status" value="1"/>
</dbReference>
<comment type="subcellular location">
    <subcellularLocation>
        <location evidence="1 8">Cytoplasm</location>
    </subcellularLocation>
</comment>
<feature type="domain" description="Lysidine-tRNA(Ile) synthetase C-terminal" evidence="9">
    <location>
        <begin position="348"/>
        <end position="419"/>
    </location>
</feature>
<dbReference type="SUPFAM" id="SSF52402">
    <property type="entry name" value="Adenine nucleotide alpha hydrolases-like"/>
    <property type="match status" value="1"/>
</dbReference>
<evidence type="ECO:0000256" key="2">
    <source>
        <dbReference type="ARBA" id="ARBA00022490"/>
    </source>
</evidence>
<dbReference type="NCBIfam" id="TIGR02433">
    <property type="entry name" value="lysidine_TilS_C"/>
    <property type="match status" value="1"/>
</dbReference>
<accession>A0A6J4T0W0</accession>
<dbReference type="NCBIfam" id="TIGR02432">
    <property type="entry name" value="lysidine_TilS_N"/>
    <property type="match status" value="1"/>
</dbReference>
<dbReference type="GO" id="GO:0032267">
    <property type="term" value="F:tRNA(Ile)-lysidine synthase activity"/>
    <property type="evidence" value="ECO:0007669"/>
    <property type="project" value="UniProtKB-EC"/>
</dbReference>
<dbReference type="EC" id="6.3.4.19" evidence="8"/>
<dbReference type="SUPFAM" id="SSF82829">
    <property type="entry name" value="MesJ substrate recognition domain-like"/>
    <property type="match status" value="1"/>
</dbReference>
<comment type="similarity">
    <text evidence="8">Belongs to the tRNA(Ile)-lysidine synthase family.</text>
</comment>
<comment type="catalytic activity">
    <reaction evidence="7 8">
        <text>cytidine(34) in tRNA(Ile2) + L-lysine + ATP = lysidine(34) in tRNA(Ile2) + AMP + diphosphate + H(+)</text>
        <dbReference type="Rhea" id="RHEA:43744"/>
        <dbReference type="Rhea" id="RHEA-COMP:10625"/>
        <dbReference type="Rhea" id="RHEA-COMP:10670"/>
        <dbReference type="ChEBI" id="CHEBI:15378"/>
        <dbReference type="ChEBI" id="CHEBI:30616"/>
        <dbReference type="ChEBI" id="CHEBI:32551"/>
        <dbReference type="ChEBI" id="CHEBI:33019"/>
        <dbReference type="ChEBI" id="CHEBI:82748"/>
        <dbReference type="ChEBI" id="CHEBI:83665"/>
        <dbReference type="ChEBI" id="CHEBI:456215"/>
        <dbReference type="EC" id="6.3.4.19"/>
    </reaction>
</comment>
<evidence type="ECO:0000259" key="9">
    <source>
        <dbReference type="SMART" id="SM00977"/>
    </source>
</evidence>
<dbReference type="PANTHER" id="PTHR43033">
    <property type="entry name" value="TRNA(ILE)-LYSIDINE SYNTHASE-RELATED"/>
    <property type="match status" value="1"/>
</dbReference>
<gene>
    <name evidence="8" type="primary">tilS</name>
    <name evidence="10" type="ORF">AVDCRST_MAG45-1885</name>
</gene>
<dbReference type="EMBL" id="CADCVU010000160">
    <property type="protein sequence ID" value="CAA9510585.1"/>
    <property type="molecule type" value="Genomic_DNA"/>
</dbReference>
<dbReference type="GO" id="GO:0005737">
    <property type="term" value="C:cytoplasm"/>
    <property type="evidence" value="ECO:0007669"/>
    <property type="project" value="UniProtKB-SubCell"/>
</dbReference>
<comment type="domain">
    <text evidence="8">The N-terminal region contains the highly conserved SGGXDS motif, predicted to be a P-loop motif involved in ATP binding.</text>
</comment>
<organism evidence="10">
    <name type="scientific">uncultured Solirubrobacterales bacterium</name>
    <dbReference type="NCBI Taxonomy" id="768556"/>
    <lineage>
        <taxon>Bacteria</taxon>
        <taxon>Bacillati</taxon>
        <taxon>Actinomycetota</taxon>
        <taxon>Thermoleophilia</taxon>
        <taxon>Solirubrobacterales</taxon>
        <taxon>environmental samples</taxon>
    </lineage>
</organism>
<evidence type="ECO:0000256" key="7">
    <source>
        <dbReference type="ARBA" id="ARBA00048539"/>
    </source>
</evidence>
<dbReference type="Pfam" id="PF01171">
    <property type="entry name" value="ATP_bind_3"/>
    <property type="match status" value="1"/>
</dbReference>
<dbReference type="InterPro" id="IPR012795">
    <property type="entry name" value="tRNA_Ile_lys_synt_N"/>
</dbReference>
<evidence type="ECO:0000256" key="1">
    <source>
        <dbReference type="ARBA" id="ARBA00004496"/>
    </source>
</evidence>
<dbReference type="InterPro" id="IPR012796">
    <property type="entry name" value="Lysidine-tRNA-synth_C"/>
</dbReference>
<sequence length="433" mass="45525">MRADEPLLVLLSGGADSVCLLEVGVRLGARVAALHVNYGLRDGARGDEALCRELCERLGVALTVEAVSLAAAAEGTSGNLQAKAREVRYDLAEALVARSGGDYTTAHTASDQAETVLYRLAVSPGRRALLGMEARRGRLVRPLLGASRAETRAYCEARGLSWREDPSNADTRFARARVRHEVMPALAGLSPAVERTIAETALLLRDEAEVLDAAVDETLGRLGEGPVALAEFARLPAALARLVLRRLAEAAAGRDRALSRAEADAVLGLGARGGSRTLDLSGGLRAVVEYGVLRFATEREADPGAPEAVSLPVPGSVRFGGWEVRASLVEEGGAEEAILPAEAVGRSVTVRAWRSGDRIRPAGLGGSKSLQDLFVDLKIPHVLRGTLPVVEVEGEIAWVAGVAAAEGYTRSASAGRIGGDESFVALSARRVDR</sequence>
<keyword evidence="5 8" id="KW-0547">Nucleotide-binding</keyword>
<protein>
    <recommendedName>
        <fullName evidence="8">tRNA(Ile)-lysidine synthase</fullName>
        <ecNumber evidence="8">6.3.4.19</ecNumber>
    </recommendedName>
    <alternativeName>
        <fullName evidence="8">tRNA(Ile)-2-lysyl-cytidine synthase</fullName>
    </alternativeName>
    <alternativeName>
        <fullName evidence="8">tRNA(Ile)-lysidine synthetase</fullName>
    </alternativeName>
</protein>
<dbReference type="PANTHER" id="PTHR43033:SF1">
    <property type="entry name" value="TRNA(ILE)-LYSIDINE SYNTHASE-RELATED"/>
    <property type="match status" value="1"/>
</dbReference>
<keyword evidence="6 8" id="KW-0067">ATP-binding</keyword>
<dbReference type="Pfam" id="PF11734">
    <property type="entry name" value="TilS_C"/>
    <property type="match status" value="1"/>
</dbReference>
<comment type="function">
    <text evidence="8">Ligates lysine onto the cytidine present at position 34 of the AUA codon-specific tRNA(Ile) that contains the anticodon CAU, in an ATP-dependent manner. Cytidine is converted to lysidine, thus changing the amino acid specificity of the tRNA from methionine to isoleucine.</text>
</comment>
<evidence type="ECO:0000313" key="10">
    <source>
        <dbReference type="EMBL" id="CAA9510585.1"/>
    </source>
</evidence>
<dbReference type="AlphaFoldDB" id="A0A6J4T0W0"/>
<keyword evidence="3 8" id="KW-0436">Ligase</keyword>
<dbReference type="SUPFAM" id="SSF56037">
    <property type="entry name" value="PheT/TilS domain"/>
    <property type="match status" value="1"/>
</dbReference>
<dbReference type="GO" id="GO:0006400">
    <property type="term" value="P:tRNA modification"/>
    <property type="evidence" value="ECO:0007669"/>
    <property type="project" value="UniProtKB-UniRule"/>
</dbReference>
<dbReference type="GO" id="GO:0005524">
    <property type="term" value="F:ATP binding"/>
    <property type="evidence" value="ECO:0007669"/>
    <property type="project" value="UniProtKB-UniRule"/>
</dbReference>
<proteinExistence type="inferred from homology"/>
<evidence type="ECO:0000256" key="3">
    <source>
        <dbReference type="ARBA" id="ARBA00022598"/>
    </source>
</evidence>
<evidence type="ECO:0000256" key="4">
    <source>
        <dbReference type="ARBA" id="ARBA00022694"/>
    </source>
</evidence>
<dbReference type="InterPro" id="IPR012094">
    <property type="entry name" value="tRNA_Ile_lys_synt"/>
</dbReference>
<dbReference type="Gene3D" id="1.20.59.20">
    <property type="match status" value="1"/>
</dbReference>
<name>A0A6J4T0W0_9ACTN</name>
<feature type="binding site" evidence="8">
    <location>
        <begin position="12"/>
        <end position="17"/>
    </location>
    <ligand>
        <name>ATP</name>
        <dbReference type="ChEBI" id="CHEBI:30616"/>
    </ligand>
</feature>
<dbReference type="HAMAP" id="MF_01161">
    <property type="entry name" value="tRNA_Ile_lys_synt"/>
    <property type="match status" value="1"/>
</dbReference>
<evidence type="ECO:0000256" key="6">
    <source>
        <dbReference type="ARBA" id="ARBA00022840"/>
    </source>
</evidence>
<dbReference type="InterPro" id="IPR014729">
    <property type="entry name" value="Rossmann-like_a/b/a_fold"/>
</dbReference>
<evidence type="ECO:0000256" key="5">
    <source>
        <dbReference type="ARBA" id="ARBA00022741"/>
    </source>
</evidence>
<keyword evidence="2 8" id="KW-0963">Cytoplasm</keyword>
<keyword evidence="4 8" id="KW-0819">tRNA processing</keyword>
<evidence type="ECO:0000256" key="8">
    <source>
        <dbReference type="HAMAP-Rule" id="MF_01161"/>
    </source>
</evidence>